<dbReference type="InterPro" id="IPR050556">
    <property type="entry name" value="Type_II_TA_system_RNase"/>
</dbReference>
<evidence type="ECO:0000256" key="3">
    <source>
        <dbReference type="ARBA" id="ARBA00022722"/>
    </source>
</evidence>
<dbReference type="CDD" id="cd18746">
    <property type="entry name" value="PIN_VapC4-5_FitB-like"/>
    <property type="match status" value="1"/>
</dbReference>
<comment type="similarity">
    <text evidence="7">Belongs to the PINc/VapC protein family.</text>
</comment>
<dbReference type="GO" id="GO:0004518">
    <property type="term" value="F:nuclease activity"/>
    <property type="evidence" value="ECO:0007669"/>
    <property type="project" value="UniProtKB-KW"/>
</dbReference>
<dbReference type="GO" id="GO:0016787">
    <property type="term" value="F:hydrolase activity"/>
    <property type="evidence" value="ECO:0007669"/>
    <property type="project" value="UniProtKB-KW"/>
</dbReference>
<dbReference type="PANTHER" id="PTHR33653:SF1">
    <property type="entry name" value="RIBONUCLEASE VAPC2"/>
    <property type="match status" value="1"/>
</dbReference>
<evidence type="ECO:0000313" key="10">
    <source>
        <dbReference type="Proteomes" id="UP000554520"/>
    </source>
</evidence>
<keyword evidence="3" id="KW-0540">Nuclease</keyword>
<reference evidence="9 10" key="1">
    <citation type="submission" date="2020-08" db="EMBL/GenBank/DDBJ databases">
        <title>Genomic Encyclopedia of Type Strains, Phase III (KMG-III): the genomes of soil and plant-associated and newly described type strains.</title>
        <authorList>
            <person name="Whitman W."/>
        </authorList>
    </citation>
    <scope>NUCLEOTIDE SEQUENCE [LARGE SCALE GENOMIC DNA]</scope>
    <source>
        <strain evidence="9 10">CECT 7015</strain>
    </source>
</reference>
<keyword evidence="5" id="KW-0378">Hydrolase</keyword>
<protein>
    <recommendedName>
        <fullName evidence="8">PIN domain-containing protein</fullName>
    </recommendedName>
</protein>
<keyword evidence="4" id="KW-0479">Metal-binding</keyword>
<evidence type="ECO:0000256" key="6">
    <source>
        <dbReference type="ARBA" id="ARBA00022842"/>
    </source>
</evidence>
<keyword evidence="2" id="KW-1277">Toxin-antitoxin system</keyword>
<sequence>MFILDTNFLSEMRRANKADPKVLAWAAANNFNDFFLSSITVFELELGTLLMERRDAKQGLVLRAWLNGWVLIEFRERILAVDSAVAQCCAHLHVPNPQAERDSFIAATAIVHGMTLVTRNVADFQSTGVSIFNPWNE</sequence>
<keyword evidence="6" id="KW-0460">Magnesium</keyword>
<dbReference type="EMBL" id="JACHXN010000002">
    <property type="protein sequence ID" value="MBB3144477.1"/>
    <property type="molecule type" value="Genomic_DNA"/>
</dbReference>
<evidence type="ECO:0000256" key="5">
    <source>
        <dbReference type="ARBA" id="ARBA00022801"/>
    </source>
</evidence>
<dbReference type="GO" id="GO:0046872">
    <property type="term" value="F:metal ion binding"/>
    <property type="evidence" value="ECO:0007669"/>
    <property type="project" value="UniProtKB-KW"/>
</dbReference>
<gene>
    <name evidence="9" type="ORF">FHS21_000873</name>
</gene>
<evidence type="ECO:0000256" key="7">
    <source>
        <dbReference type="ARBA" id="ARBA00038093"/>
    </source>
</evidence>
<dbReference type="Proteomes" id="UP000554520">
    <property type="component" value="Unassembled WGS sequence"/>
</dbReference>
<dbReference type="RefSeq" id="WP_112525475.1">
    <property type="nucleotide sequence ID" value="NZ_JACHXN010000002.1"/>
</dbReference>
<proteinExistence type="inferred from homology"/>
<keyword evidence="10" id="KW-1185">Reference proteome</keyword>
<name>A0A839U201_9HYPH</name>
<feature type="domain" description="PIN" evidence="8">
    <location>
        <begin position="3"/>
        <end position="120"/>
    </location>
</feature>
<evidence type="ECO:0000256" key="4">
    <source>
        <dbReference type="ARBA" id="ARBA00022723"/>
    </source>
</evidence>
<organism evidence="9 10">
    <name type="scientific">Phyllobacterium trifolii</name>
    <dbReference type="NCBI Taxonomy" id="300193"/>
    <lineage>
        <taxon>Bacteria</taxon>
        <taxon>Pseudomonadati</taxon>
        <taxon>Pseudomonadota</taxon>
        <taxon>Alphaproteobacteria</taxon>
        <taxon>Hyphomicrobiales</taxon>
        <taxon>Phyllobacteriaceae</taxon>
        <taxon>Phyllobacterium</taxon>
    </lineage>
</organism>
<evidence type="ECO:0000259" key="8">
    <source>
        <dbReference type="Pfam" id="PF01850"/>
    </source>
</evidence>
<dbReference type="Gene3D" id="3.40.50.1010">
    <property type="entry name" value="5'-nuclease"/>
    <property type="match status" value="1"/>
</dbReference>
<dbReference type="SUPFAM" id="SSF88723">
    <property type="entry name" value="PIN domain-like"/>
    <property type="match status" value="1"/>
</dbReference>
<dbReference type="InterPro" id="IPR002716">
    <property type="entry name" value="PIN_dom"/>
</dbReference>
<dbReference type="AlphaFoldDB" id="A0A839U201"/>
<dbReference type="PANTHER" id="PTHR33653">
    <property type="entry name" value="RIBONUCLEASE VAPC2"/>
    <property type="match status" value="1"/>
</dbReference>
<dbReference type="InterPro" id="IPR029060">
    <property type="entry name" value="PIN-like_dom_sf"/>
</dbReference>
<evidence type="ECO:0000256" key="1">
    <source>
        <dbReference type="ARBA" id="ARBA00001946"/>
    </source>
</evidence>
<evidence type="ECO:0000256" key="2">
    <source>
        <dbReference type="ARBA" id="ARBA00022649"/>
    </source>
</evidence>
<comment type="caution">
    <text evidence="9">The sequence shown here is derived from an EMBL/GenBank/DDBJ whole genome shotgun (WGS) entry which is preliminary data.</text>
</comment>
<accession>A0A839U201</accession>
<evidence type="ECO:0000313" key="9">
    <source>
        <dbReference type="EMBL" id="MBB3144477.1"/>
    </source>
</evidence>
<comment type="cofactor">
    <cofactor evidence="1">
        <name>Mg(2+)</name>
        <dbReference type="ChEBI" id="CHEBI:18420"/>
    </cofactor>
</comment>
<dbReference type="Pfam" id="PF01850">
    <property type="entry name" value="PIN"/>
    <property type="match status" value="1"/>
</dbReference>